<dbReference type="InterPro" id="IPR003593">
    <property type="entry name" value="AAA+_ATPase"/>
</dbReference>
<gene>
    <name evidence="7" type="ORF">GGD90_001223</name>
</gene>
<dbReference type="GO" id="GO:0005524">
    <property type="term" value="F:ATP binding"/>
    <property type="evidence" value="ECO:0007669"/>
    <property type="project" value="UniProtKB-KW"/>
</dbReference>
<keyword evidence="2" id="KW-1003">Cell membrane</keyword>
<dbReference type="RefSeq" id="WP_228273638.1">
    <property type="nucleotide sequence ID" value="NZ_JACIGE010000003.1"/>
</dbReference>
<organism evidence="7 8">
    <name type="scientific">Rhodocyclus tenuis</name>
    <name type="common">Rhodospirillum tenue</name>
    <dbReference type="NCBI Taxonomy" id="1066"/>
    <lineage>
        <taxon>Bacteria</taxon>
        <taxon>Pseudomonadati</taxon>
        <taxon>Pseudomonadota</taxon>
        <taxon>Betaproteobacteria</taxon>
        <taxon>Rhodocyclales</taxon>
        <taxon>Rhodocyclaceae</taxon>
        <taxon>Rhodocyclus</taxon>
    </lineage>
</organism>
<dbReference type="Pfam" id="PF00005">
    <property type="entry name" value="ABC_tran"/>
    <property type="match status" value="1"/>
</dbReference>
<evidence type="ECO:0000256" key="1">
    <source>
        <dbReference type="ARBA" id="ARBA00022448"/>
    </source>
</evidence>
<feature type="compositionally biased region" description="Basic and acidic residues" evidence="5">
    <location>
        <begin position="9"/>
        <end position="29"/>
    </location>
</feature>
<evidence type="ECO:0000256" key="3">
    <source>
        <dbReference type="ARBA" id="ARBA00022741"/>
    </source>
</evidence>
<keyword evidence="1" id="KW-0813">Transport</keyword>
<dbReference type="GO" id="GO:0016887">
    <property type="term" value="F:ATP hydrolysis activity"/>
    <property type="evidence" value="ECO:0007669"/>
    <property type="project" value="InterPro"/>
</dbReference>
<feature type="domain" description="ABC transporter" evidence="6">
    <location>
        <begin position="35"/>
        <end position="269"/>
    </location>
</feature>
<dbReference type="SMART" id="SM00382">
    <property type="entry name" value="AAA"/>
    <property type="match status" value="1"/>
</dbReference>
<dbReference type="SUPFAM" id="SSF52540">
    <property type="entry name" value="P-loop containing nucleoside triphosphate hydrolases"/>
    <property type="match status" value="1"/>
</dbReference>
<evidence type="ECO:0000256" key="5">
    <source>
        <dbReference type="SAM" id="MobiDB-lite"/>
    </source>
</evidence>
<feature type="region of interest" description="Disordered" evidence="5">
    <location>
        <begin position="1"/>
        <end position="29"/>
    </location>
</feature>
<evidence type="ECO:0000256" key="4">
    <source>
        <dbReference type="ARBA" id="ARBA00022840"/>
    </source>
</evidence>
<accession>A0A840G7C7</accession>
<sequence>MGGRKRSSRERPQGGRQQRNDRSRTGERVEMNPAIHIENLRKTYPAAWRKPAKEALRGVSLAIGEGETFGFIGPNGAGKSTLIKILIGTLRPTAGEARLFGRPVSDAAARRGLGFVPENPSLQEFLTPYEILLMGLRLHGAKVGDERRHCLAWLERFGLGAVADSPLRGFSKGMMQRTALAHALAVKPRLLILDEPLSGLDPVGRKDVVDILDEYRGAGGALFFSSHVLHDVERIADRFGLIHQGELLTIRSPQEIAADQTGRYVLRYRGGALIEGSREVRADIREVEGDSSDLAGMLVRIHAAGGILQEVKPAMSLETVFFRTISSAPADASPFAREDR</sequence>
<evidence type="ECO:0000313" key="8">
    <source>
        <dbReference type="Proteomes" id="UP000587070"/>
    </source>
</evidence>
<reference evidence="7 8" key="1">
    <citation type="submission" date="2020-08" db="EMBL/GenBank/DDBJ databases">
        <title>Genome sequencing of Purple Non-Sulfur Bacteria from various extreme environments.</title>
        <authorList>
            <person name="Mayer M."/>
        </authorList>
    </citation>
    <scope>NUCLEOTIDE SEQUENCE [LARGE SCALE GENOMIC DNA]</scope>
    <source>
        <strain evidence="7 8">2761</strain>
    </source>
</reference>
<dbReference type="Gene3D" id="3.40.50.300">
    <property type="entry name" value="P-loop containing nucleotide triphosphate hydrolases"/>
    <property type="match status" value="1"/>
</dbReference>
<keyword evidence="3" id="KW-0547">Nucleotide-binding</keyword>
<dbReference type="InterPro" id="IPR003439">
    <property type="entry name" value="ABC_transporter-like_ATP-bd"/>
</dbReference>
<proteinExistence type="predicted"/>
<evidence type="ECO:0000259" key="6">
    <source>
        <dbReference type="PROSITE" id="PS50893"/>
    </source>
</evidence>
<dbReference type="EMBL" id="JACIGE010000003">
    <property type="protein sequence ID" value="MBB4246860.1"/>
    <property type="molecule type" value="Genomic_DNA"/>
</dbReference>
<dbReference type="CDD" id="cd03230">
    <property type="entry name" value="ABC_DR_subfamily_A"/>
    <property type="match status" value="1"/>
</dbReference>
<dbReference type="InterPro" id="IPR027417">
    <property type="entry name" value="P-loop_NTPase"/>
</dbReference>
<evidence type="ECO:0000313" key="7">
    <source>
        <dbReference type="EMBL" id="MBB4246860.1"/>
    </source>
</evidence>
<keyword evidence="4 7" id="KW-0067">ATP-binding</keyword>
<comment type="caution">
    <text evidence="7">The sequence shown here is derived from an EMBL/GenBank/DDBJ whole genome shotgun (WGS) entry which is preliminary data.</text>
</comment>
<protein>
    <submittedName>
        <fullName evidence="7">ABC-2 type transport system ATP-binding protein</fullName>
    </submittedName>
</protein>
<keyword evidence="8" id="KW-1185">Reference proteome</keyword>
<dbReference type="InterPro" id="IPR051782">
    <property type="entry name" value="ABC_Transporter_VariousFunc"/>
</dbReference>
<name>A0A840G7C7_RHOTE</name>
<dbReference type="AlphaFoldDB" id="A0A840G7C7"/>
<dbReference type="PANTHER" id="PTHR42939">
    <property type="entry name" value="ABC TRANSPORTER ATP-BINDING PROTEIN ALBC-RELATED"/>
    <property type="match status" value="1"/>
</dbReference>
<dbReference type="Proteomes" id="UP000587070">
    <property type="component" value="Unassembled WGS sequence"/>
</dbReference>
<evidence type="ECO:0000256" key="2">
    <source>
        <dbReference type="ARBA" id="ARBA00022475"/>
    </source>
</evidence>
<dbReference type="PANTHER" id="PTHR42939:SF1">
    <property type="entry name" value="ABC TRANSPORTER ATP-BINDING PROTEIN ALBC-RELATED"/>
    <property type="match status" value="1"/>
</dbReference>
<keyword evidence="2" id="KW-0472">Membrane</keyword>
<dbReference type="PROSITE" id="PS50893">
    <property type="entry name" value="ABC_TRANSPORTER_2"/>
    <property type="match status" value="1"/>
</dbReference>